<organism evidence="1 2">
    <name type="scientific">Legionella fallonii LLAP-10</name>
    <dbReference type="NCBI Taxonomy" id="1212491"/>
    <lineage>
        <taxon>Bacteria</taxon>
        <taxon>Pseudomonadati</taxon>
        <taxon>Pseudomonadota</taxon>
        <taxon>Gammaproteobacteria</taxon>
        <taxon>Legionellales</taxon>
        <taxon>Legionellaceae</taxon>
        <taxon>Legionella</taxon>
    </lineage>
</organism>
<dbReference type="EMBL" id="LN614827">
    <property type="protein sequence ID" value="CEG58648.1"/>
    <property type="molecule type" value="Genomic_DNA"/>
</dbReference>
<dbReference type="Gene3D" id="2.30.110.10">
    <property type="entry name" value="Electron Transport, Fmn-binding Protein, Chain A"/>
    <property type="match status" value="1"/>
</dbReference>
<proteinExistence type="predicted"/>
<keyword evidence="2" id="KW-1185">Reference proteome</keyword>
<dbReference type="SUPFAM" id="SSF50475">
    <property type="entry name" value="FMN-binding split barrel"/>
    <property type="match status" value="1"/>
</dbReference>
<dbReference type="InterPro" id="IPR012349">
    <property type="entry name" value="Split_barrel_FMN-bd"/>
</dbReference>
<protein>
    <submittedName>
        <fullName evidence="1">Uncharacterized protein</fullName>
    </submittedName>
</protein>
<sequence length="200" mass="23222">MIIVVKLEINNSSMHIIQKNKMIHYLDLVTTVKQYLHHWFAFPKNKLFAQVSTIHEQKPCIRTMDLYDVTSKGSLIFLTDTNSPKWSHLTRNPNIGICLLHREYGQIIVEGSALLDTSVTNLSLATLYWENYLDDYWRRFYLSNSSNTTAHGIPSSFGIMHIIPKSWEILAFSTDDFLKGLRVKYQLHEGVWIKNPLPLL</sequence>
<evidence type="ECO:0000313" key="2">
    <source>
        <dbReference type="Proteomes" id="UP000032430"/>
    </source>
</evidence>
<dbReference type="HOGENOM" id="CLU_1364806_0_0_6"/>
<evidence type="ECO:0000313" key="1">
    <source>
        <dbReference type="EMBL" id="CEG58648.1"/>
    </source>
</evidence>
<dbReference type="Proteomes" id="UP000032430">
    <property type="component" value="Chromosome I"/>
</dbReference>
<accession>A0A098G842</accession>
<reference evidence="2" key="1">
    <citation type="submission" date="2014-09" db="EMBL/GenBank/DDBJ databases">
        <authorList>
            <person name="Gomez-Valero L."/>
        </authorList>
    </citation>
    <scope>NUCLEOTIDE SEQUENCE [LARGE SCALE GENOMIC DNA]</scope>
    <source>
        <strain evidence="2">ATCC700992</strain>
    </source>
</reference>
<dbReference type="AlphaFoldDB" id="A0A098G842"/>
<dbReference type="STRING" id="1212491.LFA_3316"/>
<gene>
    <name evidence="1" type="ORF">LFA_3316</name>
</gene>
<name>A0A098G842_9GAMM</name>
<dbReference type="KEGG" id="lfa:LFA_3316"/>